<dbReference type="GO" id="GO:0007062">
    <property type="term" value="P:sister chromatid cohesion"/>
    <property type="evidence" value="ECO:0007669"/>
    <property type="project" value="InterPro"/>
</dbReference>
<evidence type="ECO:0000256" key="3">
    <source>
        <dbReference type="ARBA" id="ARBA00022741"/>
    </source>
</evidence>
<dbReference type="InterPro" id="IPR024704">
    <property type="entry name" value="SMC"/>
</dbReference>
<keyword evidence="6 7" id="KW-0238">DNA-binding</keyword>
<keyword evidence="3 7" id="KW-0547">Nucleotide-binding</keyword>
<reference evidence="10 11" key="1">
    <citation type="submission" date="2014-07" db="EMBL/GenBank/DDBJ databases">
        <title>Tepidicaulis marinum gen. nov., sp. nov., a novel marine bacterium denitrifying nitrate to nitrous oxide strictly under microaerobic conditions.</title>
        <authorList>
            <person name="Takeuchi M."/>
            <person name="Yamagishi T."/>
            <person name="Kamagata Y."/>
            <person name="Oshima K."/>
            <person name="Hattori M."/>
            <person name="Katayama T."/>
            <person name="Hanada S."/>
            <person name="Tamaki H."/>
            <person name="Marumo K."/>
            <person name="Maeda H."/>
            <person name="Nedachi M."/>
            <person name="Iwasaki W."/>
            <person name="Suwa Y."/>
            <person name="Sakata S."/>
        </authorList>
    </citation>
    <scope>NUCLEOTIDE SEQUENCE [LARGE SCALE GENOMIC DNA]</scope>
    <source>
        <strain evidence="10 11">MA2</strain>
    </source>
</reference>
<dbReference type="InterPro" id="IPR010935">
    <property type="entry name" value="SMC_hinge"/>
</dbReference>
<proteinExistence type="inferred from homology"/>
<comment type="similarity">
    <text evidence="7">Belongs to the SMC family.</text>
</comment>
<dbReference type="PIRSF" id="PIRSF005719">
    <property type="entry name" value="SMC"/>
    <property type="match status" value="1"/>
</dbReference>
<comment type="subunit">
    <text evidence="7">Homodimer.</text>
</comment>
<dbReference type="GO" id="GO:0005694">
    <property type="term" value="C:chromosome"/>
    <property type="evidence" value="ECO:0007669"/>
    <property type="project" value="InterPro"/>
</dbReference>
<dbReference type="SUPFAM" id="SSF52540">
    <property type="entry name" value="P-loop containing nucleoside triphosphate hydrolases"/>
    <property type="match status" value="1"/>
</dbReference>
<gene>
    <name evidence="7" type="primary">smc</name>
    <name evidence="10" type="ORF">M2A_1541</name>
</gene>
<evidence type="ECO:0000256" key="6">
    <source>
        <dbReference type="ARBA" id="ARBA00023125"/>
    </source>
</evidence>
<feature type="region of interest" description="Disordered" evidence="8">
    <location>
        <begin position="351"/>
        <end position="373"/>
    </location>
</feature>
<dbReference type="GO" id="GO:0005737">
    <property type="term" value="C:cytoplasm"/>
    <property type="evidence" value="ECO:0007669"/>
    <property type="project" value="UniProtKB-SubCell"/>
</dbReference>
<dbReference type="Gene3D" id="3.40.50.300">
    <property type="entry name" value="P-loop containing nucleotide triphosphate hydrolases"/>
    <property type="match status" value="2"/>
</dbReference>
<dbReference type="PANTHER" id="PTHR43977">
    <property type="entry name" value="STRUCTURAL MAINTENANCE OF CHROMOSOMES PROTEIN 3"/>
    <property type="match status" value="1"/>
</dbReference>
<evidence type="ECO:0000256" key="7">
    <source>
        <dbReference type="HAMAP-Rule" id="MF_01894"/>
    </source>
</evidence>
<feature type="compositionally biased region" description="Basic and acidic residues" evidence="8">
    <location>
        <begin position="718"/>
        <end position="731"/>
    </location>
</feature>
<evidence type="ECO:0000256" key="8">
    <source>
        <dbReference type="SAM" id="MobiDB-lite"/>
    </source>
</evidence>
<evidence type="ECO:0000256" key="4">
    <source>
        <dbReference type="ARBA" id="ARBA00022840"/>
    </source>
</evidence>
<dbReference type="InterPro" id="IPR011890">
    <property type="entry name" value="SMC_prok"/>
</dbReference>
<organism evidence="10 11">
    <name type="scientific">Tepidicaulis marinus</name>
    <dbReference type="NCBI Taxonomy" id="1333998"/>
    <lineage>
        <taxon>Bacteria</taxon>
        <taxon>Pseudomonadati</taxon>
        <taxon>Pseudomonadota</taxon>
        <taxon>Alphaproteobacteria</taxon>
        <taxon>Hyphomicrobiales</taxon>
        <taxon>Parvibaculaceae</taxon>
        <taxon>Tepidicaulis</taxon>
    </lineage>
</organism>
<dbReference type="HAMAP" id="MF_01894">
    <property type="entry name" value="Smc_prok"/>
    <property type="match status" value="1"/>
</dbReference>
<comment type="domain">
    <text evidence="7">Contains large globular domains required for ATP hydrolysis at each terminus and a third globular domain forming a flexible hinge near the middle of the molecule. These domains are separated by coiled-coil structures.</text>
</comment>
<dbReference type="InterPro" id="IPR036277">
    <property type="entry name" value="SMC_hinge_sf"/>
</dbReference>
<keyword evidence="4 7" id="KW-0067">ATP-binding</keyword>
<feature type="binding site" evidence="7">
    <location>
        <begin position="32"/>
        <end position="39"/>
    </location>
    <ligand>
        <name>ATP</name>
        <dbReference type="ChEBI" id="CHEBI:30616"/>
    </ligand>
</feature>
<dbReference type="InterPro" id="IPR003395">
    <property type="entry name" value="RecF/RecN/SMC_N"/>
</dbReference>
<comment type="subcellular location">
    <subcellularLocation>
        <location evidence="1 7">Cytoplasm</location>
    </subcellularLocation>
</comment>
<evidence type="ECO:0000256" key="5">
    <source>
        <dbReference type="ARBA" id="ARBA00023054"/>
    </source>
</evidence>
<dbReference type="GO" id="GO:0007059">
    <property type="term" value="P:chromosome segregation"/>
    <property type="evidence" value="ECO:0007669"/>
    <property type="project" value="UniProtKB-UniRule"/>
</dbReference>
<evidence type="ECO:0000313" key="11">
    <source>
        <dbReference type="Proteomes" id="UP000028702"/>
    </source>
</evidence>
<evidence type="ECO:0000256" key="1">
    <source>
        <dbReference type="ARBA" id="ARBA00004496"/>
    </source>
</evidence>
<dbReference type="Pfam" id="PF02463">
    <property type="entry name" value="SMC_N"/>
    <property type="match status" value="1"/>
</dbReference>
<evidence type="ECO:0000256" key="2">
    <source>
        <dbReference type="ARBA" id="ARBA00022490"/>
    </source>
</evidence>
<dbReference type="CDD" id="cd03278">
    <property type="entry name" value="ABC_SMC_barmotin"/>
    <property type="match status" value="1"/>
</dbReference>
<dbReference type="SUPFAM" id="SSF75553">
    <property type="entry name" value="Smc hinge domain"/>
    <property type="match status" value="1"/>
</dbReference>
<sequence>MKFTRLRLSGFKSFVEPTDLLIEPGLTGIVGPNGCGKSNLLEGLRWAMGENSFKSMRGSGMEDVIFAGTNMRPARNHAEVTIYMDNQDRSAPSAYNDSEHLEVGRRIEKDKGSTYRINGKEVRAKDVQLLFADASTGSHSPALVKQGQITQLINSKPINRRRILEEAAGITGLHTRRHEAELRLKGAETNLTRLDDVVGQLESQLSSLKRQARQATRYRNLSGLIRQAEAVFFHLRWNHAKELLEAEEKRLAETDTRVAEYTEAAAVASTAQAEASEKIPALREAEAVAAAKLHRLTVERENLDAEEKRAREQAERLTARLAQISSDLERESGLIADTDEAIAKLAEEEAALNSENEAQGSAQEEAGARVARAEDALKARESELDTLANEAAALSAQRQSLERTIEQSAARIEKLIQQLQTIANERETLADAEAKQVAIAQQTEEVETAVGKVLEASEAAEEAEKTLQAARASEAQAREPMNAAEKQLERMLAEAKALGDMLAIGEGDLWPPLIDAVTVEPGYETALGAALGDDLSVPTDTAAPIHWDELPVLEAPAPLPHGALPLSQFVRGPAAFGRRLSHIGLVEAAQGSELQKQLKPGQRLVTKEGDLWRWDGFTAAADAPTAAAKRLEQRNRLADLEEEIAEQKALARAARDTFEAARLAAQEAQVKEQELRRALRDAQSHESQLRAELTAAERQASAQLSRLAALAEAEERLSGDLTEARRTHEESTASLEGLRPDGELKEKVAAKREEVGALRIELSEARAALESINREAQARARRLSVIGQERSAWELRSANARKQIETLGQRKQEAEAELEELKDVPGAIEEKRKSLLSFISQAETERREAADALAEAERHLSECDKLARETQSALSQVREERARIDGLVDGARERKAEAEARIREELNCAAEEALAKAELKEGEELPAVDAIEQKLDRLKRERENLGGVNLRADEEAREIEEQLTAMQTEREDLEAAIAKLRQGIASLNREGRERMLAAFEQVNENFAKLFTHLFGGGEAHLKLTESDDPLEAGLEIMARPPGKRLQNMSLLSGGEQTLTATSLIFAVFLTNPSPICVLDEVDAPLDDANVERFCDLMEEMARTTDTRFLIITHHALTMARMHRLFGVTMQERGVSTLVSVDLEAAEQLREAS</sequence>
<feature type="coiled-coil region" evidence="7">
    <location>
        <begin position="177"/>
        <end position="218"/>
    </location>
</feature>
<feature type="domain" description="SMC hinge" evidence="9">
    <location>
        <begin position="507"/>
        <end position="595"/>
    </location>
</feature>
<name>A0A081BAH4_9HYPH</name>
<dbReference type="AlphaFoldDB" id="A0A081BAH4"/>
<keyword evidence="2 7" id="KW-0963">Cytoplasm</keyword>
<accession>A0A081BAH4</accession>
<dbReference type="GO" id="GO:0016887">
    <property type="term" value="F:ATP hydrolysis activity"/>
    <property type="evidence" value="ECO:0007669"/>
    <property type="project" value="InterPro"/>
</dbReference>
<dbReference type="FunFam" id="3.40.50.300:FF:000901">
    <property type="entry name" value="Chromosome partition protein Smc"/>
    <property type="match status" value="1"/>
</dbReference>
<keyword evidence="5 7" id="KW-0175">Coiled coil</keyword>
<dbReference type="eggNOG" id="COG1196">
    <property type="taxonomic scope" value="Bacteria"/>
</dbReference>
<comment type="function">
    <text evidence="7">Required for chromosome condensation and partitioning.</text>
</comment>
<dbReference type="Proteomes" id="UP000028702">
    <property type="component" value="Unassembled WGS sequence"/>
</dbReference>
<feature type="coiled-coil region" evidence="7">
    <location>
        <begin position="628"/>
        <end position="699"/>
    </location>
</feature>
<dbReference type="RefSeq" id="WP_045445308.1">
    <property type="nucleotide sequence ID" value="NZ_BBIO01000006.1"/>
</dbReference>
<dbReference type="GO" id="GO:0005524">
    <property type="term" value="F:ATP binding"/>
    <property type="evidence" value="ECO:0007669"/>
    <property type="project" value="UniProtKB-UniRule"/>
</dbReference>
<keyword evidence="11" id="KW-1185">Reference proteome</keyword>
<dbReference type="GO" id="GO:0003677">
    <property type="term" value="F:DNA binding"/>
    <property type="evidence" value="ECO:0007669"/>
    <property type="project" value="UniProtKB-UniRule"/>
</dbReference>
<dbReference type="GO" id="GO:0030261">
    <property type="term" value="P:chromosome condensation"/>
    <property type="evidence" value="ECO:0007669"/>
    <property type="project" value="InterPro"/>
</dbReference>
<protein>
    <recommendedName>
        <fullName evidence="7">Chromosome partition protein Smc</fullName>
    </recommendedName>
</protein>
<dbReference type="GO" id="GO:0006260">
    <property type="term" value="P:DNA replication"/>
    <property type="evidence" value="ECO:0007669"/>
    <property type="project" value="UniProtKB-UniRule"/>
</dbReference>
<feature type="coiled-coil region" evidence="7">
    <location>
        <begin position="903"/>
        <end position="990"/>
    </location>
</feature>
<feature type="compositionally biased region" description="Low complexity" evidence="8">
    <location>
        <begin position="351"/>
        <end position="365"/>
    </location>
</feature>
<dbReference type="STRING" id="1333998.M2A_1541"/>
<dbReference type="SMART" id="SM00968">
    <property type="entry name" value="SMC_hinge"/>
    <property type="match status" value="1"/>
</dbReference>
<dbReference type="InterPro" id="IPR027417">
    <property type="entry name" value="P-loop_NTPase"/>
</dbReference>
<evidence type="ECO:0000313" key="10">
    <source>
        <dbReference type="EMBL" id="GAK45042.1"/>
    </source>
</evidence>
<dbReference type="EMBL" id="BBIO01000006">
    <property type="protein sequence ID" value="GAK45042.1"/>
    <property type="molecule type" value="Genomic_DNA"/>
</dbReference>
<feature type="coiled-coil region" evidence="7">
    <location>
        <begin position="755"/>
        <end position="869"/>
    </location>
</feature>
<comment type="caution">
    <text evidence="10">The sequence shown here is derived from an EMBL/GenBank/DDBJ whole genome shotgun (WGS) entry which is preliminary data.</text>
</comment>
<evidence type="ECO:0000259" key="9">
    <source>
        <dbReference type="SMART" id="SM00968"/>
    </source>
</evidence>
<feature type="region of interest" description="Disordered" evidence="8">
    <location>
        <begin position="718"/>
        <end position="742"/>
    </location>
</feature>